<feature type="region of interest" description="Disordered" evidence="1">
    <location>
        <begin position="16"/>
        <end position="41"/>
    </location>
</feature>
<dbReference type="Pfam" id="PF13117">
    <property type="entry name" value="Cag12"/>
    <property type="match status" value="1"/>
</dbReference>
<name>A0A3U5RCT7_SALET</name>
<dbReference type="PROSITE" id="PS51257">
    <property type="entry name" value="PROKAR_LIPOPROTEIN"/>
    <property type="match status" value="1"/>
</dbReference>
<evidence type="ECO:0000313" key="2">
    <source>
        <dbReference type="EMBL" id="EDB1764977.1"/>
    </source>
</evidence>
<sequence>MKKLILLSAIVMSGCSSPPEPPQVNWSDKPETMNSQLPDWQPTNQVVKSDKVTSTWMKVITNFSPENRLYDDSVFYAVAHSPVIIVETTNGGDFFIAKKWLRNNGAYGVIQYRYKSNGFGVRSTNIYFERG</sequence>
<reference evidence="2" key="1">
    <citation type="submission" date="2019-10" db="EMBL/GenBank/DDBJ databases">
        <authorList>
            <person name="Ashton P.M."/>
            <person name="Dallman T."/>
            <person name="Nair S."/>
            <person name="De Pinna E."/>
            <person name="Peters T."/>
            <person name="Grant K."/>
        </authorList>
    </citation>
    <scope>NUCLEOTIDE SEQUENCE</scope>
    <source>
        <strain evidence="2">806281</strain>
    </source>
</reference>
<dbReference type="GeneID" id="75204740"/>
<proteinExistence type="predicted"/>
<protein>
    <submittedName>
        <fullName evidence="2">Conjugal transfer protein</fullName>
    </submittedName>
</protein>
<organism evidence="2">
    <name type="scientific">Salmonella enterica I</name>
    <dbReference type="NCBI Taxonomy" id="59201"/>
    <lineage>
        <taxon>Bacteria</taxon>
        <taxon>Pseudomonadati</taxon>
        <taxon>Pseudomonadota</taxon>
        <taxon>Gammaproteobacteria</taxon>
        <taxon>Enterobacterales</taxon>
        <taxon>Enterobacteriaceae</taxon>
        <taxon>Salmonella</taxon>
    </lineage>
</organism>
<gene>
    <name evidence="2" type="ORF">F9P04_21795</name>
</gene>
<comment type="caution">
    <text evidence="2">The sequence shown here is derived from an EMBL/GenBank/DDBJ whole genome shotgun (WGS) entry which is preliminary data.</text>
</comment>
<evidence type="ECO:0000256" key="1">
    <source>
        <dbReference type="SAM" id="MobiDB-lite"/>
    </source>
</evidence>
<dbReference type="EMBL" id="AALMOY010000028">
    <property type="protein sequence ID" value="EDB1764977.1"/>
    <property type="molecule type" value="Genomic_DNA"/>
</dbReference>
<dbReference type="RefSeq" id="WP_000733627.1">
    <property type="nucleotide sequence ID" value="NZ_CP065103.1"/>
</dbReference>
<accession>A0A3U5RCT7</accession>
<dbReference type="AlphaFoldDB" id="A0A3U5RCT7"/>
<feature type="compositionally biased region" description="Polar residues" evidence="1">
    <location>
        <begin position="32"/>
        <end position="41"/>
    </location>
</feature>
<dbReference type="InterPro" id="IPR025264">
    <property type="entry name" value="Cag12"/>
</dbReference>